<evidence type="ECO:0000256" key="3">
    <source>
        <dbReference type="ARBA" id="ARBA00010088"/>
    </source>
</evidence>
<evidence type="ECO:0000259" key="14">
    <source>
        <dbReference type="Pfam" id="PF00561"/>
    </source>
</evidence>
<dbReference type="Proteomes" id="UP001139293">
    <property type="component" value="Unassembled WGS sequence"/>
</dbReference>
<proteinExistence type="inferred from homology"/>
<sequence length="311" mass="35031">MPDHQRKAIRRIWLSVGQGHQVYVAQYGNPEGIPILYLHGGPGAGCAVEDLALFDLSVYQVILLDQRGAGRSRPRGELQHNTLQHLLSDIEAVRNWLNISRWMLAGGSFGATLALIYAAYYPSRVIAQVLWGLFIPSPQGIAALYGTTGAASVFKQEYQQFVARSKPQASLAELFTDYRTGLTHQSVDVRRDFTMRWQSWEMTLAYPSQMLDRGNVLFSQSLASIELYYVANNYFGAFEKLSQKLPLFQCKTHILQGEFDWVCPADELHRFLQGRQNQLLTMTEIKGGYHALADAKMAKAVINAIREMAKQ</sequence>
<organism evidence="15 16">
    <name type="scientific">Shewanella pneumatophori</name>
    <dbReference type="NCBI Taxonomy" id="314092"/>
    <lineage>
        <taxon>Bacteria</taxon>
        <taxon>Pseudomonadati</taxon>
        <taxon>Pseudomonadota</taxon>
        <taxon>Gammaproteobacteria</taxon>
        <taxon>Alteromonadales</taxon>
        <taxon>Shewanellaceae</taxon>
        <taxon>Shewanella</taxon>
    </lineage>
</organism>
<dbReference type="Gene3D" id="3.40.50.1820">
    <property type="entry name" value="alpha/beta hydrolase"/>
    <property type="match status" value="1"/>
</dbReference>
<feature type="domain" description="AB hydrolase-1" evidence="14">
    <location>
        <begin position="34"/>
        <end position="290"/>
    </location>
</feature>
<feature type="active site" evidence="12">
    <location>
        <position position="260"/>
    </location>
</feature>
<keyword evidence="13" id="KW-1133">Transmembrane helix</keyword>
<evidence type="ECO:0000256" key="12">
    <source>
        <dbReference type="PIRSR" id="PIRSR006431-1"/>
    </source>
</evidence>
<dbReference type="InterPro" id="IPR029058">
    <property type="entry name" value="AB_hydrolase_fold"/>
</dbReference>
<feature type="transmembrane region" description="Helical" evidence="13">
    <location>
        <begin position="102"/>
        <end position="120"/>
    </location>
</feature>
<dbReference type="EC" id="3.4.11.5" evidence="4 11"/>
<keyword evidence="6 11" id="KW-0031">Aminopeptidase</keyword>
<reference evidence="15" key="1">
    <citation type="submission" date="2022-01" db="EMBL/GenBank/DDBJ databases">
        <title>Whole genome-based taxonomy of the Shewanellaceae.</title>
        <authorList>
            <person name="Martin-Rodriguez A.J."/>
        </authorList>
    </citation>
    <scope>NUCLEOTIDE SEQUENCE</scope>
    <source>
        <strain evidence="15">KCTC 23973</strain>
    </source>
</reference>
<accession>A0A9X1ZD22</accession>
<evidence type="ECO:0000256" key="13">
    <source>
        <dbReference type="SAM" id="Phobius"/>
    </source>
</evidence>
<dbReference type="Pfam" id="PF00561">
    <property type="entry name" value="Abhydrolase_1"/>
    <property type="match status" value="1"/>
</dbReference>
<dbReference type="PIRSF" id="PIRSF006431">
    <property type="entry name" value="Pept_S33"/>
    <property type="match status" value="1"/>
</dbReference>
<keyword evidence="7 11" id="KW-0963">Cytoplasm</keyword>
<evidence type="ECO:0000256" key="11">
    <source>
        <dbReference type="PIRNR" id="PIRNR006431"/>
    </source>
</evidence>
<evidence type="ECO:0000313" key="15">
    <source>
        <dbReference type="EMBL" id="MCL1138060.1"/>
    </source>
</evidence>
<dbReference type="PANTHER" id="PTHR43722:SF1">
    <property type="entry name" value="PROLINE IMINOPEPTIDASE"/>
    <property type="match status" value="1"/>
</dbReference>
<protein>
    <recommendedName>
        <fullName evidence="5 11">Proline iminopeptidase</fullName>
        <shortName evidence="11">PIP</shortName>
        <ecNumber evidence="4 11">3.4.11.5</ecNumber>
    </recommendedName>
    <alternativeName>
        <fullName evidence="10 11">Prolyl aminopeptidase</fullName>
    </alternativeName>
</protein>
<keyword evidence="13" id="KW-0812">Transmembrane</keyword>
<evidence type="ECO:0000256" key="2">
    <source>
        <dbReference type="ARBA" id="ARBA00004496"/>
    </source>
</evidence>
<evidence type="ECO:0000313" key="16">
    <source>
        <dbReference type="Proteomes" id="UP001139293"/>
    </source>
</evidence>
<evidence type="ECO:0000256" key="5">
    <source>
        <dbReference type="ARBA" id="ARBA00021843"/>
    </source>
</evidence>
<dbReference type="AlphaFoldDB" id="A0A9X1ZD22"/>
<dbReference type="GO" id="GO:0005737">
    <property type="term" value="C:cytoplasm"/>
    <property type="evidence" value="ECO:0007669"/>
    <property type="project" value="UniProtKB-SubCell"/>
</dbReference>
<comment type="caution">
    <text evidence="15">The sequence shown here is derived from an EMBL/GenBank/DDBJ whole genome shotgun (WGS) entry which is preliminary data.</text>
</comment>
<evidence type="ECO:0000256" key="8">
    <source>
        <dbReference type="ARBA" id="ARBA00022670"/>
    </source>
</evidence>
<dbReference type="InterPro" id="IPR000073">
    <property type="entry name" value="AB_hydrolase_1"/>
</dbReference>
<evidence type="ECO:0000256" key="10">
    <source>
        <dbReference type="ARBA" id="ARBA00029605"/>
    </source>
</evidence>
<keyword evidence="13" id="KW-0472">Membrane</keyword>
<dbReference type="SUPFAM" id="SSF53474">
    <property type="entry name" value="alpha/beta-Hydrolases"/>
    <property type="match status" value="1"/>
</dbReference>
<dbReference type="InterPro" id="IPR005944">
    <property type="entry name" value="Pro_iminopeptidase"/>
</dbReference>
<evidence type="ECO:0000256" key="6">
    <source>
        <dbReference type="ARBA" id="ARBA00022438"/>
    </source>
</evidence>
<comment type="subcellular location">
    <subcellularLocation>
        <location evidence="2 11">Cytoplasm</location>
    </subcellularLocation>
</comment>
<dbReference type="PANTHER" id="PTHR43722">
    <property type="entry name" value="PROLINE IMINOPEPTIDASE"/>
    <property type="match status" value="1"/>
</dbReference>
<feature type="active site" description="Proton donor" evidence="12">
    <location>
        <position position="290"/>
    </location>
</feature>
<comment type="similarity">
    <text evidence="3 11">Belongs to the peptidase S33 family.</text>
</comment>
<dbReference type="GO" id="GO:0006508">
    <property type="term" value="P:proteolysis"/>
    <property type="evidence" value="ECO:0007669"/>
    <property type="project" value="UniProtKB-KW"/>
</dbReference>
<dbReference type="PRINTS" id="PR00793">
    <property type="entry name" value="PROAMNOPTASE"/>
</dbReference>
<evidence type="ECO:0000256" key="1">
    <source>
        <dbReference type="ARBA" id="ARBA00001585"/>
    </source>
</evidence>
<keyword evidence="16" id="KW-1185">Reference proteome</keyword>
<keyword evidence="8 11" id="KW-0645">Protease</keyword>
<feature type="active site" description="Nucleophile" evidence="12">
    <location>
        <position position="108"/>
    </location>
</feature>
<gene>
    <name evidence="15" type="ORF">L2740_05805</name>
</gene>
<evidence type="ECO:0000256" key="7">
    <source>
        <dbReference type="ARBA" id="ARBA00022490"/>
    </source>
</evidence>
<dbReference type="RefSeq" id="WP_248949158.1">
    <property type="nucleotide sequence ID" value="NZ_JAKILB010000003.1"/>
</dbReference>
<keyword evidence="9 11" id="KW-0378">Hydrolase</keyword>
<dbReference type="GO" id="GO:0004177">
    <property type="term" value="F:aminopeptidase activity"/>
    <property type="evidence" value="ECO:0007669"/>
    <property type="project" value="UniProtKB-UniRule"/>
</dbReference>
<dbReference type="EMBL" id="JAKILB010000003">
    <property type="protein sequence ID" value="MCL1138060.1"/>
    <property type="molecule type" value="Genomic_DNA"/>
</dbReference>
<evidence type="ECO:0000256" key="4">
    <source>
        <dbReference type="ARBA" id="ARBA00012568"/>
    </source>
</evidence>
<evidence type="ECO:0000256" key="9">
    <source>
        <dbReference type="ARBA" id="ARBA00022801"/>
    </source>
</evidence>
<name>A0A9X1ZD22_9GAMM</name>
<comment type="catalytic activity">
    <reaction evidence="1 11">
        <text>Release of N-terminal proline from a peptide.</text>
        <dbReference type="EC" id="3.4.11.5"/>
    </reaction>
</comment>
<dbReference type="InterPro" id="IPR002410">
    <property type="entry name" value="Peptidase_S33"/>
</dbReference>